<dbReference type="PATRIC" id="fig|301148.3.peg.2850"/>
<organism evidence="5 6">
    <name type="scientific">Caldibacillus debilis</name>
    <dbReference type="NCBI Taxonomy" id="301148"/>
    <lineage>
        <taxon>Bacteria</taxon>
        <taxon>Bacillati</taxon>
        <taxon>Bacillota</taxon>
        <taxon>Bacilli</taxon>
        <taxon>Bacillales</taxon>
        <taxon>Bacillaceae</taxon>
        <taxon>Caldibacillus</taxon>
    </lineage>
</organism>
<dbReference type="Proteomes" id="UP000075683">
    <property type="component" value="Unassembled WGS sequence"/>
</dbReference>
<protein>
    <recommendedName>
        <fullName evidence="7">Recombinase</fullName>
    </recommendedName>
</protein>
<feature type="region of interest" description="Disordered" evidence="4">
    <location>
        <begin position="167"/>
        <end position="188"/>
    </location>
</feature>
<name>A0A150M7K0_9BACI</name>
<keyword evidence="2" id="KW-0227">DNA damage</keyword>
<evidence type="ECO:0000313" key="5">
    <source>
        <dbReference type="EMBL" id="KYD20584.1"/>
    </source>
</evidence>
<sequence>MKECSVDEIMAKLQAPFPSADIEWRVQQVFTSQDGRIWAKVLAYVTNRAIQKRLDEVFGPGGWKNEFREFQGGILCTISCLINGQWVSKTDGAEKTAFESFKGGLSSAMKRAAVQWGIGRYLYDLPVAIVEVFKQKKEGAIRIVDKKNNISGYWLPPKLPDWALPEKEATSQKEKPLKNQQTSVKNKPPVYQDANRRKLVNGIENVLKDVGMLQKPDWIMRLFKRINPTLNQTSLIEIYQNATLEELEHYYSVLRPVHDLKIVADYYKVALKDVLRYVQDLIPHHKVDSLISCFTHVTMDHVKQVVEFIKEDLQNGSLKQIA</sequence>
<evidence type="ECO:0000313" key="6">
    <source>
        <dbReference type="Proteomes" id="UP000075683"/>
    </source>
</evidence>
<proteinExistence type="inferred from homology"/>
<dbReference type="GO" id="GO:0006281">
    <property type="term" value="P:DNA repair"/>
    <property type="evidence" value="ECO:0007669"/>
    <property type="project" value="UniProtKB-KW"/>
</dbReference>
<evidence type="ECO:0000256" key="3">
    <source>
        <dbReference type="ARBA" id="ARBA00023204"/>
    </source>
</evidence>
<reference evidence="5 6" key="1">
    <citation type="submission" date="2016-01" db="EMBL/GenBank/DDBJ databases">
        <title>Draft Genome Sequences of Seven Thermophilic Sporeformers Isolated from Foods.</title>
        <authorList>
            <person name="Berendsen E.M."/>
            <person name="Wells-Bennik M.H."/>
            <person name="Krawcyk A.O."/>
            <person name="De Jong A."/>
            <person name="Holsappel S."/>
            <person name="Eijlander R.T."/>
            <person name="Kuipers O.P."/>
        </authorList>
    </citation>
    <scope>NUCLEOTIDE SEQUENCE [LARGE SCALE GENOMIC DNA]</scope>
    <source>
        <strain evidence="5 6">B4135</strain>
    </source>
</reference>
<evidence type="ECO:0000256" key="2">
    <source>
        <dbReference type="ARBA" id="ARBA00022763"/>
    </source>
</evidence>
<dbReference type="RefSeq" id="WP_235597154.1">
    <property type="nucleotide sequence ID" value="NZ_LQYT01000033.1"/>
</dbReference>
<comment type="caution">
    <text evidence="5">The sequence shown here is derived from an EMBL/GenBank/DDBJ whole genome shotgun (WGS) entry which is preliminary data.</text>
</comment>
<evidence type="ECO:0000256" key="1">
    <source>
        <dbReference type="ARBA" id="ARBA00006638"/>
    </source>
</evidence>
<dbReference type="AlphaFoldDB" id="A0A150M7K0"/>
<evidence type="ECO:0000256" key="4">
    <source>
        <dbReference type="SAM" id="MobiDB-lite"/>
    </source>
</evidence>
<evidence type="ECO:0008006" key="7">
    <source>
        <dbReference type="Google" id="ProtNLM"/>
    </source>
</evidence>
<gene>
    <name evidence="5" type="ORF">B4135_1816</name>
</gene>
<dbReference type="InterPro" id="IPR041247">
    <property type="entry name" value="Rad52_fam"/>
</dbReference>
<accession>A0A150M7K0</accession>
<dbReference type="Pfam" id="PF04098">
    <property type="entry name" value="Rad52_Rad22"/>
    <property type="match status" value="2"/>
</dbReference>
<comment type="similarity">
    <text evidence="1">Belongs to the RAD52 family.</text>
</comment>
<keyword evidence="3" id="KW-0234">DNA repair</keyword>
<feature type="compositionally biased region" description="Basic and acidic residues" evidence="4">
    <location>
        <begin position="167"/>
        <end position="177"/>
    </location>
</feature>
<dbReference type="EMBL" id="LQYT01000033">
    <property type="protein sequence ID" value="KYD20584.1"/>
    <property type="molecule type" value="Genomic_DNA"/>
</dbReference>